<reference evidence="2" key="1">
    <citation type="submission" date="2017-05" db="UniProtKB">
        <authorList>
            <consortium name="EnsemblMetazoa"/>
        </authorList>
    </citation>
    <scope>IDENTIFICATION</scope>
</reference>
<evidence type="ECO:0000256" key="1">
    <source>
        <dbReference type="SAM" id="MobiDB-lite"/>
    </source>
</evidence>
<dbReference type="AlphaFoldDB" id="A0A1X7TS65"/>
<dbReference type="EnsemblMetazoa" id="Aqu2.1.17945_001">
    <property type="protein sequence ID" value="Aqu2.1.17945_001"/>
    <property type="gene ID" value="Aqu2.1.17945"/>
</dbReference>
<name>A0A1X7TS65_AMPQE</name>
<sequence>MPTTMSGKTTSPIATAEKAKQLERMASQTESIAALLKVVLEDRQRHDEEGRRRQIELAKERERRAKEAAAEQKRQDAEHQLQVEKLKGQMEILHSFTLPATPALEGEPPKGEPKDQWRF</sequence>
<accession>A0A1X7TS65</accession>
<dbReference type="InParanoid" id="A0A1X7TS65"/>
<protein>
    <submittedName>
        <fullName evidence="2">Uncharacterized protein</fullName>
    </submittedName>
</protein>
<organism evidence="2">
    <name type="scientific">Amphimedon queenslandica</name>
    <name type="common">Sponge</name>
    <dbReference type="NCBI Taxonomy" id="400682"/>
    <lineage>
        <taxon>Eukaryota</taxon>
        <taxon>Metazoa</taxon>
        <taxon>Porifera</taxon>
        <taxon>Demospongiae</taxon>
        <taxon>Heteroscleromorpha</taxon>
        <taxon>Haplosclerida</taxon>
        <taxon>Niphatidae</taxon>
        <taxon>Amphimedon</taxon>
    </lineage>
</organism>
<evidence type="ECO:0000313" key="2">
    <source>
        <dbReference type="EnsemblMetazoa" id="Aqu2.1.17945_001"/>
    </source>
</evidence>
<proteinExistence type="predicted"/>
<feature type="region of interest" description="Disordered" evidence="1">
    <location>
        <begin position="97"/>
        <end position="119"/>
    </location>
</feature>
<feature type="region of interest" description="Disordered" evidence="1">
    <location>
        <begin position="44"/>
        <end position="79"/>
    </location>
</feature>
<feature type="compositionally biased region" description="Basic and acidic residues" evidence="1">
    <location>
        <begin position="107"/>
        <end position="119"/>
    </location>
</feature>